<organism evidence="2 3">
    <name type="scientific">Xanthomonas theicola</name>
    <dbReference type="NCBI Taxonomy" id="56464"/>
    <lineage>
        <taxon>Bacteria</taxon>
        <taxon>Pseudomonadati</taxon>
        <taxon>Pseudomonadota</taxon>
        <taxon>Gammaproteobacteria</taxon>
        <taxon>Lysobacterales</taxon>
        <taxon>Lysobacteraceae</taxon>
        <taxon>Xanthomonas</taxon>
    </lineage>
</organism>
<evidence type="ECO:0000313" key="2">
    <source>
        <dbReference type="EMBL" id="PPT92317.1"/>
    </source>
</evidence>
<evidence type="ECO:0000313" key="3">
    <source>
        <dbReference type="Proteomes" id="UP000239898"/>
    </source>
</evidence>
<protein>
    <recommendedName>
        <fullName evidence="1">DUF4365 domain-containing protein</fullName>
    </recommendedName>
</protein>
<feature type="domain" description="DUF4365" evidence="1">
    <location>
        <begin position="8"/>
        <end position="157"/>
    </location>
</feature>
<evidence type="ECO:0000259" key="1">
    <source>
        <dbReference type="Pfam" id="PF14280"/>
    </source>
</evidence>
<dbReference type="Pfam" id="PF14280">
    <property type="entry name" value="DUF4365"/>
    <property type="match status" value="1"/>
</dbReference>
<keyword evidence="3" id="KW-1185">Reference proteome</keyword>
<sequence>MHITARKEQFNRAFVGALAAQAGINSSVPTVDNDSIDITFIGKDFRGLIRDPQISFQLKCTHQDLRVGDNINFSLSRKNYDDLREVRLSIPRYLAVMEVPGNCDDWSQHVTEGMLLRTHCYWVSLKGLPEVDQQSITVSVPLTQLLTSASLANLLSLASKRRDA</sequence>
<dbReference type="InterPro" id="IPR025375">
    <property type="entry name" value="DUF4365"/>
</dbReference>
<accession>A0A2S6ZJ92</accession>
<gene>
    <name evidence="2" type="ORF">XthCFBP4691_04310</name>
</gene>
<dbReference type="AlphaFoldDB" id="A0A2S6ZJ92"/>
<dbReference type="Proteomes" id="UP000239898">
    <property type="component" value="Unassembled WGS sequence"/>
</dbReference>
<dbReference type="EMBL" id="MIGX01000011">
    <property type="protein sequence ID" value="PPT92317.1"/>
    <property type="molecule type" value="Genomic_DNA"/>
</dbReference>
<dbReference type="OrthoDB" id="516854at2"/>
<name>A0A2S6ZJ92_9XANT</name>
<comment type="caution">
    <text evidence="2">The sequence shown here is derived from an EMBL/GenBank/DDBJ whole genome shotgun (WGS) entry which is preliminary data.</text>
</comment>
<proteinExistence type="predicted"/>
<dbReference type="RefSeq" id="WP_128419333.1">
    <property type="nucleotide sequence ID" value="NZ_CP049017.1"/>
</dbReference>
<reference evidence="2 3" key="1">
    <citation type="submission" date="2016-08" db="EMBL/GenBank/DDBJ databases">
        <title>Evolution of the type three secretion system and type three effector repertoires in Xanthomonas.</title>
        <authorList>
            <person name="Merda D."/>
            <person name="Briand M."/>
            <person name="Bosis E."/>
            <person name="Rousseau C."/>
            <person name="Portier P."/>
            <person name="Jacques M.-A."/>
            <person name="Fischer-Le Saux M."/>
        </authorList>
    </citation>
    <scope>NUCLEOTIDE SEQUENCE [LARGE SCALE GENOMIC DNA]</scope>
    <source>
        <strain evidence="2 3">CFBP 4691</strain>
    </source>
</reference>